<dbReference type="PANTHER" id="PTHR37191:SF1">
    <property type="entry name" value="OS08G0112600 PROTEIN"/>
    <property type="match status" value="1"/>
</dbReference>
<protein>
    <submittedName>
        <fullName evidence="1">50S ribosomal protein</fullName>
    </submittedName>
</protein>
<name>A0A2R6R2B7_ACTCC</name>
<dbReference type="OrthoDB" id="1842891at2759"/>
<reference evidence="1 2" key="1">
    <citation type="submission" date="2017-07" db="EMBL/GenBank/DDBJ databases">
        <title>An improved, manually edited Actinidia chinensis var. chinensis (kiwifruit) genome highlights the challenges associated with draft genomes and gene prediction in plants.</title>
        <authorList>
            <person name="Pilkington S."/>
            <person name="Crowhurst R."/>
            <person name="Hilario E."/>
            <person name="Nardozza S."/>
            <person name="Fraser L."/>
            <person name="Peng Y."/>
            <person name="Gunaseelan K."/>
            <person name="Simpson R."/>
            <person name="Tahir J."/>
            <person name="Deroles S."/>
            <person name="Templeton K."/>
            <person name="Luo Z."/>
            <person name="Davy M."/>
            <person name="Cheng C."/>
            <person name="Mcneilage M."/>
            <person name="Scaglione D."/>
            <person name="Liu Y."/>
            <person name="Zhang Q."/>
            <person name="Datson P."/>
            <person name="De Silva N."/>
            <person name="Gardiner S."/>
            <person name="Bassett H."/>
            <person name="Chagne D."/>
            <person name="Mccallum J."/>
            <person name="Dzierzon H."/>
            <person name="Deng C."/>
            <person name="Wang Y.-Y."/>
            <person name="Barron N."/>
            <person name="Manako K."/>
            <person name="Bowen J."/>
            <person name="Foster T."/>
            <person name="Erridge Z."/>
            <person name="Tiffin H."/>
            <person name="Waite C."/>
            <person name="Davies K."/>
            <person name="Grierson E."/>
            <person name="Laing W."/>
            <person name="Kirk R."/>
            <person name="Chen X."/>
            <person name="Wood M."/>
            <person name="Montefiori M."/>
            <person name="Brummell D."/>
            <person name="Schwinn K."/>
            <person name="Catanach A."/>
            <person name="Fullerton C."/>
            <person name="Li D."/>
            <person name="Meiyalaghan S."/>
            <person name="Nieuwenhuizen N."/>
            <person name="Read N."/>
            <person name="Prakash R."/>
            <person name="Hunter D."/>
            <person name="Zhang H."/>
            <person name="Mckenzie M."/>
            <person name="Knabel M."/>
            <person name="Harris A."/>
            <person name="Allan A."/>
            <person name="Chen A."/>
            <person name="Janssen B."/>
            <person name="Plunkett B."/>
            <person name="Dwamena C."/>
            <person name="Voogd C."/>
            <person name="Leif D."/>
            <person name="Lafferty D."/>
            <person name="Souleyre E."/>
            <person name="Varkonyi-Gasic E."/>
            <person name="Gambi F."/>
            <person name="Hanley J."/>
            <person name="Yao J.-L."/>
            <person name="Cheung J."/>
            <person name="David K."/>
            <person name="Warren B."/>
            <person name="Marsh K."/>
            <person name="Snowden K."/>
            <person name="Lin-Wang K."/>
            <person name="Brian L."/>
            <person name="Martinez-Sanchez M."/>
            <person name="Wang M."/>
            <person name="Ileperuma N."/>
            <person name="Macnee N."/>
            <person name="Campin R."/>
            <person name="Mcatee P."/>
            <person name="Drummond R."/>
            <person name="Espley R."/>
            <person name="Ireland H."/>
            <person name="Wu R."/>
            <person name="Atkinson R."/>
            <person name="Karunairetnam S."/>
            <person name="Bulley S."/>
            <person name="Chunkath S."/>
            <person name="Hanley Z."/>
            <person name="Storey R."/>
            <person name="Thrimawithana A."/>
            <person name="Thomson S."/>
            <person name="David C."/>
            <person name="Testolin R."/>
        </authorList>
    </citation>
    <scope>NUCLEOTIDE SEQUENCE [LARGE SCALE GENOMIC DNA]</scope>
    <source>
        <strain evidence="2">cv. Red5</strain>
        <tissue evidence="1">Young leaf</tissue>
    </source>
</reference>
<dbReference type="GO" id="GO:0005840">
    <property type="term" value="C:ribosome"/>
    <property type="evidence" value="ECO:0007669"/>
    <property type="project" value="UniProtKB-KW"/>
</dbReference>
<comment type="caution">
    <text evidence="1">The sequence shown here is derived from an EMBL/GenBank/DDBJ whole genome shotgun (WGS) entry which is preliminary data.</text>
</comment>
<dbReference type="AlphaFoldDB" id="A0A2R6R2B7"/>
<dbReference type="InParanoid" id="A0A2R6R2B7"/>
<organism evidence="1 2">
    <name type="scientific">Actinidia chinensis var. chinensis</name>
    <name type="common">Chinese soft-hair kiwi</name>
    <dbReference type="NCBI Taxonomy" id="1590841"/>
    <lineage>
        <taxon>Eukaryota</taxon>
        <taxon>Viridiplantae</taxon>
        <taxon>Streptophyta</taxon>
        <taxon>Embryophyta</taxon>
        <taxon>Tracheophyta</taxon>
        <taxon>Spermatophyta</taxon>
        <taxon>Magnoliopsida</taxon>
        <taxon>eudicotyledons</taxon>
        <taxon>Gunneridae</taxon>
        <taxon>Pentapetalae</taxon>
        <taxon>asterids</taxon>
        <taxon>Ericales</taxon>
        <taxon>Actinidiaceae</taxon>
        <taxon>Actinidia</taxon>
    </lineage>
</organism>
<dbReference type="EMBL" id="NKQK01000010">
    <property type="protein sequence ID" value="PSS19391.1"/>
    <property type="molecule type" value="Genomic_DNA"/>
</dbReference>
<dbReference type="Gramene" id="PSS19391">
    <property type="protein sequence ID" value="PSS19391"/>
    <property type="gene ID" value="CEY00_Acc11441"/>
</dbReference>
<proteinExistence type="predicted"/>
<keyword evidence="1" id="KW-0689">Ribosomal protein</keyword>
<evidence type="ECO:0000313" key="2">
    <source>
        <dbReference type="Proteomes" id="UP000241394"/>
    </source>
</evidence>
<evidence type="ECO:0000313" key="1">
    <source>
        <dbReference type="EMBL" id="PSS19391.1"/>
    </source>
</evidence>
<accession>A0A2R6R2B7</accession>
<dbReference type="PANTHER" id="PTHR37191">
    <property type="entry name" value="ZINC FINGER/BTB DOMAIN PROTEIN"/>
    <property type="match status" value="1"/>
</dbReference>
<gene>
    <name evidence="1" type="ORF">CEY00_Acc11441</name>
</gene>
<sequence>MHVPGKRSNNRSAAADDSLSQLDPEFRYSFQRNFQFLERVFSIDTIVKPLPPAMAYNVSRNLSFFTRIFTQFFVW</sequence>
<reference evidence="2" key="2">
    <citation type="journal article" date="2018" name="BMC Genomics">
        <title>A manually annotated Actinidia chinensis var. chinensis (kiwifruit) genome highlights the challenges associated with draft genomes and gene prediction in plants.</title>
        <authorList>
            <person name="Pilkington S.M."/>
            <person name="Crowhurst R."/>
            <person name="Hilario E."/>
            <person name="Nardozza S."/>
            <person name="Fraser L."/>
            <person name="Peng Y."/>
            <person name="Gunaseelan K."/>
            <person name="Simpson R."/>
            <person name="Tahir J."/>
            <person name="Deroles S.C."/>
            <person name="Templeton K."/>
            <person name="Luo Z."/>
            <person name="Davy M."/>
            <person name="Cheng C."/>
            <person name="McNeilage M."/>
            <person name="Scaglione D."/>
            <person name="Liu Y."/>
            <person name="Zhang Q."/>
            <person name="Datson P."/>
            <person name="De Silva N."/>
            <person name="Gardiner S.E."/>
            <person name="Bassett H."/>
            <person name="Chagne D."/>
            <person name="McCallum J."/>
            <person name="Dzierzon H."/>
            <person name="Deng C."/>
            <person name="Wang Y.Y."/>
            <person name="Barron L."/>
            <person name="Manako K."/>
            <person name="Bowen J."/>
            <person name="Foster T.M."/>
            <person name="Erridge Z.A."/>
            <person name="Tiffin H."/>
            <person name="Waite C.N."/>
            <person name="Davies K.M."/>
            <person name="Grierson E.P."/>
            <person name="Laing W.A."/>
            <person name="Kirk R."/>
            <person name="Chen X."/>
            <person name="Wood M."/>
            <person name="Montefiori M."/>
            <person name="Brummell D.A."/>
            <person name="Schwinn K.E."/>
            <person name="Catanach A."/>
            <person name="Fullerton C."/>
            <person name="Li D."/>
            <person name="Meiyalaghan S."/>
            <person name="Nieuwenhuizen N."/>
            <person name="Read N."/>
            <person name="Prakash R."/>
            <person name="Hunter D."/>
            <person name="Zhang H."/>
            <person name="McKenzie M."/>
            <person name="Knabel M."/>
            <person name="Harris A."/>
            <person name="Allan A.C."/>
            <person name="Gleave A."/>
            <person name="Chen A."/>
            <person name="Janssen B.J."/>
            <person name="Plunkett B."/>
            <person name="Ampomah-Dwamena C."/>
            <person name="Voogd C."/>
            <person name="Leif D."/>
            <person name="Lafferty D."/>
            <person name="Souleyre E.J.F."/>
            <person name="Varkonyi-Gasic E."/>
            <person name="Gambi F."/>
            <person name="Hanley J."/>
            <person name="Yao J.L."/>
            <person name="Cheung J."/>
            <person name="David K.M."/>
            <person name="Warren B."/>
            <person name="Marsh K."/>
            <person name="Snowden K.C."/>
            <person name="Lin-Wang K."/>
            <person name="Brian L."/>
            <person name="Martinez-Sanchez M."/>
            <person name="Wang M."/>
            <person name="Ileperuma N."/>
            <person name="Macnee N."/>
            <person name="Campin R."/>
            <person name="McAtee P."/>
            <person name="Drummond R.S.M."/>
            <person name="Espley R.V."/>
            <person name="Ireland H.S."/>
            <person name="Wu R."/>
            <person name="Atkinson R.G."/>
            <person name="Karunairetnam S."/>
            <person name="Bulley S."/>
            <person name="Chunkath S."/>
            <person name="Hanley Z."/>
            <person name="Storey R."/>
            <person name="Thrimawithana A.H."/>
            <person name="Thomson S."/>
            <person name="David C."/>
            <person name="Testolin R."/>
            <person name="Huang H."/>
            <person name="Hellens R.P."/>
            <person name="Schaffer R.J."/>
        </authorList>
    </citation>
    <scope>NUCLEOTIDE SEQUENCE [LARGE SCALE GENOMIC DNA]</scope>
    <source>
        <strain evidence="2">cv. Red5</strain>
    </source>
</reference>
<dbReference type="FunCoup" id="A0A2R6R2B7">
    <property type="interactions" value="2469"/>
</dbReference>
<dbReference type="GO" id="GO:0009941">
    <property type="term" value="C:chloroplast envelope"/>
    <property type="evidence" value="ECO:0007669"/>
    <property type="project" value="TreeGrafter"/>
</dbReference>
<keyword evidence="2" id="KW-1185">Reference proteome</keyword>
<dbReference type="STRING" id="1590841.A0A2R6R2B7"/>
<dbReference type="Proteomes" id="UP000241394">
    <property type="component" value="Chromosome LG10"/>
</dbReference>
<keyword evidence="1" id="KW-0687">Ribonucleoprotein</keyword>
<dbReference type="OMA" id="SMGIGHE"/>